<dbReference type="EMBL" id="CP159218">
    <property type="protein sequence ID" value="XCG65656.1"/>
    <property type="molecule type" value="Genomic_DNA"/>
</dbReference>
<name>A0AAU8DVA3_9ACTN</name>
<dbReference type="PANTHER" id="PTHR35010:SF2">
    <property type="entry name" value="BLL4672 PROTEIN"/>
    <property type="match status" value="1"/>
</dbReference>
<dbReference type="Gene3D" id="1.10.260.40">
    <property type="entry name" value="lambda repressor-like DNA-binding domains"/>
    <property type="match status" value="1"/>
</dbReference>
<feature type="domain" description="HTH cro/C1-type" evidence="1">
    <location>
        <begin position="45"/>
        <end position="92"/>
    </location>
</feature>
<dbReference type="SUPFAM" id="SSF47413">
    <property type="entry name" value="lambda repressor-like DNA-binding domains"/>
    <property type="match status" value="1"/>
</dbReference>
<dbReference type="InterPro" id="IPR001387">
    <property type="entry name" value="Cro/C1-type_HTH"/>
</dbReference>
<dbReference type="PANTHER" id="PTHR35010">
    <property type="entry name" value="BLL4672 PROTEIN-RELATED"/>
    <property type="match status" value="1"/>
</dbReference>
<proteinExistence type="predicted"/>
<dbReference type="Pfam" id="PF13560">
    <property type="entry name" value="HTH_31"/>
    <property type="match status" value="1"/>
</dbReference>
<dbReference type="RefSeq" id="WP_353651261.1">
    <property type="nucleotide sequence ID" value="NZ_CP159218.1"/>
</dbReference>
<dbReference type="GO" id="GO:0003677">
    <property type="term" value="F:DNA binding"/>
    <property type="evidence" value="ECO:0007669"/>
    <property type="project" value="InterPro"/>
</dbReference>
<dbReference type="Gene3D" id="3.30.450.180">
    <property type="match status" value="1"/>
</dbReference>
<dbReference type="InterPro" id="IPR041413">
    <property type="entry name" value="MLTR_LBD"/>
</dbReference>
<dbReference type="CDD" id="cd00093">
    <property type="entry name" value="HTH_XRE"/>
    <property type="match status" value="1"/>
</dbReference>
<dbReference type="InterPro" id="IPR010982">
    <property type="entry name" value="Lambda_DNA-bd_dom_sf"/>
</dbReference>
<evidence type="ECO:0000259" key="1">
    <source>
        <dbReference type="PROSITE" id="PS50943"/>
    </source>
</evidence>
<protein>
    <submittedName>
        <fullName evidence="2">Helix-turn-helix transcriptional regulator</fullName>
    </submittedName>
</protein>
<dbReference type="AlphaFoldDB" id="A0AAU8DVA3"/>
<accession>A0AAU8DVA3</accession>
<organism evidence="2">
    <name type="scientific">Nakamurella sp. A5-74</name>
    <dbReference type="NCBI Taxonomy" id="3158264"/>
    <lineage>
        <taxon>Bacteria</taxon>
        <taxon>Bacillati</taxon>
        <taxon>Actinomycetota</taxon>
        <taxon>Actinomycetes</taxon>
        <taxon>Nakamurellales</taxon>
        <taxon>Nakamurellaceae</taxon>
        <taxon>Nakamurella</taxon>
    </lineage>
</organism>
<dbReference type="PROSITE" id="PS50943">
    <property type="entry name" value="HTH_CROC1"/>
    <property type="match status" value="1"/>
</dbReference>
<evidence type="ECO:0000313" key="2">
    <source>
        <dbReference type="EMBL" id="XCG65656.1"/>
    </source>
</evidence>
<dbReference type="Pfam" id="PF17765">
    <property type="entry name" value="MLTR_LBD"/>
    <property type="match status" value="1"/>
</dbReference>
<gene>
    <name evidence="2" type="ORF">ABLG96_10465</name>
</gene>
<dbReference type="SMART" id="SM00530">
    <property type="entry name" value="HTH_XRE"/>
    <property type="match status" value="1"/>
</dbReference>
<sequence length="289" mass="31836">MAPHTARTQQLLTELGLSGFLRSRRAAVSADDLELPSYGARRVPGLRREELAELAGVSLTYYTRLEQGLATNPSSQVLDAIARALRLDQDERSHLHRLAGAEPDVRRSPEPPAASLTALLDRMPDVPAVMLSPVQDIIGWNRLGHALLAGHLDFSAPSRTPRPNKVEMIFTDAHSRSLHREWEYEATLAVASLRYVNGRRAEDPALTDLVGGLSLCSNDFARIWADQPVQLCTRGVKRFHHPVVGRLDLTFEVFHAPENDGHRLLVHYAEPGSTDDAALKLLASSTLTS</sequence>
<reference evidence="2" key="1">
    <citation type="submission" date="2024-05" db="EMBL/GenBank/DDBJ databases">
        <authorList>
            <person name="Cai S.Y."/>
            <person name="Jin L.M."/>
            <person name="Li H.R."/>
        </authorList>
    </citation>
    <scope>NUCLEOTIDE SEQUENCE</scope>
    <source>
        <strain evidence="2">A5-74</strain>
    </source>
</reference>